<proteinExistence type="predicted"/>
<dbReference type="Gene3D" id="3.90.1720.10">
    <property type="entry name" value="endopeptidase domain like (from Nostoc punctiforme)"/>
    <property type="match status" value="1"/>
</dbReference>
<organism evidence="1 2">
    <name type="scientific">Pontibacter rugosus</name>
    <dbReference type="NCBI Taxonomy" id="1745966"/>
    <lineage>
        <taxon>Bacteria</taxon>
        <taxon>Pseudomonadati</taxon>
        <taxon>Bacteroidota</taxon>
        <taxon>Cytophagia</taxon>
        <taxon>Cytophagales</taxon>
        <taxon>Hymenobacteraceae</taxon>
        <taxon>Pontibacter</taxon>
    </lineage>
</organism>
<dbReference type="RefSeq" id="WP_377522421.1">
    <property type="nucleotide sequence ID" value="NZ_JBHTLD010000007.1"/>
</dbReference>
<gene>
    <name evidence="1" type="ORF">ACFQ2O_01730</name>
</gene>
<dbReference type="EMBL" id="JBHTLD010000007">
    <property type="protein sequence ID" value="MFD1184907.1"/>
    <property type="molecule type" value="Genomic_DNA"/>
</dbReference>
<protein>
    <submittedName>
        <fullName evidence="1">Uncharacterized protein</fullName>
    </submittedName>
</protein>
<reference evidence="2" key="1">
    <citation type="journal article" date="2019" name="Int. J. Syst. Evol. Microbiol.">
        <title>The Global Catalogue of Microorganisms (GCM) 10K type strain sequencing project: providing services to taxonomists for standard genome sequencing and annotation.</title>
        <authorList>
            <consortium name="The Broad Institute Genomics Platform"/>
            <consortium name="The Broad Institute Genome Sequencing Center for Infectious Disease"/>
            <person name="Wu L."/>
            <person name="Ma J."/>
        </authorList>
    </citation>
    <scope>NUCLEOTIDE SEQUENCE [LARGE SCALE GENOMIC DNA]</scope>
    <source>
        <strain evidence="2">JCM 31319</strain>
    </source>
</reference>
<keyword evidence="2" id="KW-1185">Reference proteome</keyword>
<sequence length="195" mass="22393">MQKRQFKFVCLLAEHTKFSPLQPGTVFSISIRVLCCSRYSHYSILMVDEVDGTYHVIESTWPEVKVKTYLEWYAHSDRLVLPQFLDQSIWPFDLEAVLAKEGEKYPVRDIVEQPLDIIRTNWVAIGHRWNGRSGIGRVGTFCTELVATGMGRADSFRIRPNDLYSPLGIVGITNGEEFRTYKGQEAVLPQFLLYA</sequence>
<accession>A0ABW3SKE4</accession>
<dbReference type="Proteomes" id="UP001597094">
    <property type="component" value="Unassembled WGS sequence"/>
</dbReference>
<evidence type="ECO:0000313" key="1">
    <source>
        <dbReference type="EMBL" id="MFD1184907.1"/>
    </source>
</evidence>
<name>A0ABW3SKE4_9BACT</name>
<evidence type="ECO:0000313" key="2">
    <source>
        <dbReference type="Proteomes" id="UP001597094"/>
    </source>
</evidence>
<comment type="caution">
    <text evidence="1">The sequence shown here is derived from an EMBL/GenBank/DDBJ whole genome shotgun (WGS) entry which is preliminary data.</text>
</comment>